<keyword evidence="1" id="KW-1133">Transmembrane helix</keyword>
<reference evidence="2" key="2">
    <citation type="journal article" date="2018" name="ISME J.">
        <title>A dynamic microbial community with high functional redundancy inhabits the cold, oxic subseafloor aquifer.</title>
        <authorList>
            <person name="Tully B.J."/>
            <person name="Wheat C.G."/>
            <person name="Glazer B.T."/>
            <person name="Huber J.A."/>
        </authorList>
    </citation>
    <scope>NUCLEOTIDE SEQUENCE</scope>
    <source>
        <strain evidence="2">NORP83</strain>
    </source>
</reference>
<feature type="transmembrane region" description="Helical" evidence="1">
    <location>
        <begin position="74"/>
        <end position="96"/>
    </location>
</feature>
<evidence type="ECO:0000256" key="1">
    <source>
        <dbReference type="SAM" id="Phobius"/>
    </source>
</evidence>
<feature type="transmembrane region" description="Helical" evidence="1">
    <location>
        <begin position="46"/>
        <end position="68"/>
    </location>
</feature>
<feature type="transmembrane region" description="Helical" evidence="1">
    <location>
        <begin position="233"/>
        <end position="253"/>
    </location>
</feature>
<dbReference type="AlphaFoldDB" id="A0A2A4ZAK1"/>
<gene>
    <name evidence="2" type="ORF">COB13_01400</name>
</gene>
<evidence type="ECO:0000313" key="2">
    <source>
        <dbReference type="EMBL" id="PCJ03911.1"/>
    </source>
</evidence>
<keyword evidence="1" id="KW-0812">Transmembrane</keyword>
<organism evidence="2">
    <name type="scientific">OCS116 cluster bacterium</name>
    <dbReference type="NCBI Taxonomy" id="2030921"/>
    <lineage>
        <taxon>Bacteria</taxon>
        <taxon>Pseudomonadati</taxon>
        <taxon>Pseudomonadota</taxon>
        <taxon>Alphaproteobacteria</taxon>
        <taxon>OCS116 cluster</taxon>
    </lineage>
</organism>
<feature type="transmembrane region" description="Helical" evidence="1">
    <location>
        <begin position="117"/>
        <end position="140"/>
    </location>
</feature>
<keyword evidence="1" id="KW-0472">Membrane</keyword>
<reference key="1">
    <citation type="submission" date="2017-08" db="EMBL/GenBank/DDBJ databases">
        <title>A dynamic microbial community with high functional redundancy inhabits the cold, oxic subseafloor aquifer.</title>
        <authorList>
            <person name="Tully B.J."/>
            <person name="Wheat C.G."/>
            <person name="Glazer B.T."/>
            <person name="Huber J.A."/>
        </authorList>
    </citation>
    <scope>NUCLEOTIDE SEQUENCE [LARGE SCALE GENOMIC DNA]</scope>
</reference>
<sequence length="262" mass="29395">MANDDPAAAFKAILGLLPLALVCLVMALLTIWFVSRSAAVGVKLGVYVFGMIFGIMFFMTQIETIYFLDAVKMPWQVLVATLSSGLLVCIALALFAMRLRHKLGEPRARVGMNTQQLPLKFGIISLAYVVIYFLAGYYIAWQVPELRQYYSGSLEKLPFLVHMGNVLIVDYWLTPFQVLRGFLWALIGYFTLVSLVKIKLWERVLMLAIAMGVLPAIPLIISNPYMPETIRWTHLYEGSVSNFIFGLIIALILNSAKTESTN</sequence>
<feature type="transmembrane region" description="Helical" evidence="1">
    <location>
        <begin position="204"/>
        <end position="221"/>
    </location>
</feature>
<proteinExistence type="predicted"/>
<comment type="caution">
    <text evidence="2">The sequence shown here is derived from an EMBL/GenBank/DDBJ whole genome shotgun (WGS) entry which is preliminary data.</text>
</comment>
<feature type="transmembrane region" description="Helical" evidence="1">
    <location>
        <begin position="171"/>
        <end position="192"/>
    </location>
</feature>
<feature type="transmembrane region" description="Helical" evidence="1">
    <location>
        <begin position="12"/>
        <end position="34"/>
    </location>
</feature>
<dbReference type="EMBL" id="NVUS01000001">
    <property type="protein sequence ID" value="PCJ03911.1"/>
    <property type="molecule type" value="Genomic_DNA"/>
</dbReference>
<accession>A0A2A4ZAK1</accession>
<name>A0A2A4ZAK1_9PROT</name>
<protein>
    <submittedName>
        <fullName evidence="2">Uncharacterized protein</fullName>
    </submittedName>
</protein>